<organism evidence="5 6">
    <name type="scientific">Acipenser ruthenus</name>
    <name type="common">Sterlet sturgeon</name>
    <dbReference type="NCBI Taxonomy" id="7906"/>
    <lineage>
        <taxon>Eukaryota</taxon>
        <taxon>Metazoa</taxon>
        <taxon>Chordata</taxon>
        <taxon>Craniata</taxon>
        <taxon>Vertebrata</taxon>
        <taxon>Euteleostomi</taxon>
        <taxon>Actinopterygii</taxon>
        <taxon>Chondrostei</taxon>
        <taxon>Acipenseriformes</taxon>
        <taxon>Acipenseridae</taxon>
        <taxon>Acipenser</taxon>
    </lineage>
</organism>
<dbReference type="GO" id="GO:0001764">
    <property type="term" value="P:neuron migration"/>
    <property type="evidence" value="ECO:0007669"/>
    <property type="project" value="TreeGrafter"/>
</dbReference>
<gene>
    <name evidence="5" type="ORF">EOD39_10820</name>
</gene>
<evidence type="ECO:0000313" key="6">
    <source>
        <dbReference type="Proteomes" id="UP000289886"/>
    </source>
</evidence>
<name>A0A662YTD2_ACIRT</name>
<dbReference type="GO" id="GO:0060271">
    <property type="term" value="P:cilium assembly"/>
    <property type="evidence" value="ECO:0007669"/>
    <property type="project" value="TreeGrafter"/>
</dbReference>
<keyword evidence="1" id="KW-0175">Coiled coil</keyword>
<evidence type="ECO:0000259" key="4">
    <source>
        <dbReference type="Pfam" id="PF05658"/>
    </source>
</evidence>
<dbReference type="AlphaFoldDB" id="A0A662YTD2"/>
<evidence type="ECO:0000256" key="2">
    <source>
        <dbReference type="SAM" id="MobiDB-lite"/>
    </source>
</evidence>
<dbReference type="Pfam" id="PF05658">
    <property type="entry name" value="YadA_head"/>
    <property type="match status" value="1"/>
</dbReference>
<feature type="compositionally biased region" description="Low complexity" evidence="2">
    <location>
        <begin position="107"/>
        <end position="121"/>
    </location>
</feature>
<dbReference type="PANTHER" id="PTHR14332:SF3">
    <property type="entry name" value="DISRUPTED IN SCHIZOPHRENIA 1 PROTEIN"/>
    <property type="match status" value="1"/>
</dbReference>
<feature type="region of interest" description="Disordered" evidence="2">
    <location>
        <begin position="88"/>
        <end position="133"/>
    </location>
</feature>
<feature type="chain" id="PRO_5025016201" evidence="3">
    <location>
        <begin position="25"/>
        <end position="450"/>
    </location>
</feature>
<feature type="domain" description="Trimeric autotransporter adhesin YadA-like head" evidence="4">
    <location>
        <begin position="31"/>
        <end position="54"/>
    </location>
</feature>
<sequence>MFYVGTRAAVLGILAVALGSQAMALGPPTAALGSQAMALGPPAAALGSQAMALGPPAAALGSQAMALGPPAAALGSLGRAVVVSGPSGGCSGQSGDGAGPSGGCSGQSGDVAGVSGSSSGQSGHGGAADAFRDSEADKFRKKLVELKRERSTLKVGLPSRHPIVSRFLERLKDQAQSALQQAYRDCGSDNEGIRHSQKLEKEVTCSSQEKTQGSIFRRGRLIQEKQQLKKEIQDLRRKLAELEVKDYLLSKEIKEEDRLIQSQDSEMPSLLNTPLSELQDMSKALDEMENSVHRNHLFTELPRHIKSLKEREQSLSTIIKEATAKVFMSQKLCSSLRKKASDIETQLPLLHDAKMVAISGNYFSTAKDLKEEIRSLSSEKDRLEELIKKLQALSTDNDRALDMTKEDYIREQLWETPTILKRGCSVYILAPVPELVSSFFVVWHQRGTQR</sequence>
<feature type="coiled-coil region" evidence="1">
    <location>
        <begin position="366"/>
        <end position="403"/>
    </location>
</feature>
<dbReference type="GO" id="GO:0045111">
    <property type="term" value="C:intermediate filament cytoskeleton"/>
    <property type="evidence" value="ECO:0007669"/>
    <property type="project" value="TreeGrafter"/>
</dbReference>
<dbReference type="InterPro" id="IPR026081">
    <property type="entry name" value="DISC1"/>
</dbReference>
<dbReference type="InterPro" id="IPR011049">
    <property type="entry name" value="Serralysin-like_metalloprot_C"/>
</dbReference>
<feature type="signal peptide" evidence="3">
    <location>
        <begin position="1"/>
        <end position="24"/>
    </location>
</feature>
<dbReference type="InterPro" id="IPR008640">
    <property type="entry name" value="Adhesin_Head_dom"/>
</dbReference>
<evidence type="ECO:0000313" key="5">
    <source>
        <dbReference type="EMBL" id="RXM99742.1"/>
    </source>
</evidence>
<dbReference type="GO" id="GO:0019867">
    <property type="term" value="C:outer membrane"/>
    <property type="evidence" value="ECO:0007669"/>
    <property type="project" value="InterPro"/>
</dbReference>
<evidence type="ECO:0000256" key="3">
    <source>
        <dbReference type="SAM" id="SignalP"/>
    </source>
</evidence>
<comment type="caution">
    <text evidence="5">The sequence shown here is derived from an EMBL/GenBank/DDBJ whole genome shotgun (WGS) entry which is preliminary data.</text>
</comment>
<dbReference type="SUPFAM" id="SSF101967">
    <property type="entry name" value="Adhesin YadA, collagen-binding domain"/>
    <property type="match status" value="1"/>
</dbReference>
<keyword evidence="6" id="KW-1185">Reference proteome</keyword>
<accession>A0A662YTD2</accession>
<reference evidence="5 6" key="1">
    <citation type="submission" date="2019-01" db="EMBL/GenBank/DDBJ databases">
        <title>Draft Genome and Complete Hox-Cluster Characterization of the Sterlet Sturgeon (Acipenser ruthenus).</title>
        <authorList>
            <person name="Wei Q."/>
        </authorList>
    </citation>
    <scope>NUCLEOTIDE SEQUENCE [LARGE SCALE GENOMIC DNA]</scope>
    <source>
        <strain evidence="5">WHYD16114868_AA</strain>
        <tissue evidence="5">Blood</tissue>
    </source>
</reference>
<dbReference type="GO" id="GO:0005874">
    <property type="term" value="C:microtubule"/>
    <property type="evidence" value="ECO:0007669"/>
    <property type="project" value="TreeGrafter"/>
</dbReference>
<evidence type="ECO:0000256" key="1">
    <source>
        <dbReference type="SAM" id="Coils"/>
    </source>
</evidence>
<dbReference type="GO" id="GO:0005815">
    <property type="term" value="C:microtubule organizing center"/>
    <property type="evidence" value="ECO:0007669"/>
    <property type="project" value="TreeGrafter"/>
</dbReference>
<dbReference type="Proteomes" id="UP000289886">
    <property type="component" value="Unassembled WGS sequence"/>
</dbReference>
<dbReference type="EMBL" id="SCEB01000305">
    <property type="protein sequence ID" value="RXM99742.1"/>
    <property type="molecule type" value="Genomic_DNA"/>
</dbReference>
<feature type="compositionally biased region" description="Gly residues" evidence="2">
    <location>
        <begin position="88"/>
        <end position="106"/>
    </location>
</feature>
<proteinExistence type="predicted"/>
<protein>
    <submittedName>
        <fullName evidence="5">Disrupted in schizophrenia 1-like</fullName>
    </submittedName>
</protein>
<dbReference type="PANTHER" id="PTHR14332">
    <property type="entry name" value="DISRUPTED IN SCHIZOPHRENIA 1 PROTEIN"/>
    <property type="match status" value="1"/>
</dbReference>
<keyword evidence="3" id="KW-0732">Signal</keyword>
<dbReference type="Gene3D" id="2.150.10.10">
    <property type="entry name" value="Serralysin-like metalloprotease, C-terminal"/>
    <property type="match status" value="1"/>
</dbReference>
<feature type="coiled-coil region" evidence="1">
    <location>
        <begin position="218"/>
        <end position="245"/>
    </location>
</feature>